<dbReference type="EMBL" id="HE580267">
    <property type="protein sequence ID" value="CCD22217.1"/>
    <property type="molecule type" value="Genomic_DNA"/>
</dbReference>
<dbReference type="OMA" id="KCIGVIY"/>
<dbReference type="InterPro" id="IPR000253">
    <property type="entry name" value="FHA_dom"/>
</dbReference>
<feature type="region of interest" description="Disordered" evidence="1">
    <location>
        <begin position="63"/>
        <end position="92"/>
    </location>
</feature>
<dbReference type="GO" id="GO:0000785">
    <property type="term" value="C:chromatin"/>
    <property type="evidence" value="ECO:0007669"/>
    <property type="project" value="EnsemblFungi"/>
</dbReference>
<sequence>MSNHTFPPSSPLASQRSFPIDAADASIDSNDSTFSELVNDSPITSNNLRAVTLGKVGNVLRHHHKEDYPSPLPSSSTGRYSSPTRAPTSYHSTIQRSEVLNFSSKPTRNPHKQPLLEDFPIYKPPKTKPIDLELQSNNAQTIIIGRQSTSCDVTLPKLKHISRKHASISYISSSNQVRLECLGSNGLVVLLPFKLSGHLVRRIKEMNTFEISSFYEDDELVNSQDKILLKDKELTSFVLLKGETVLIPFINGTTIDFRDSEVILHMKQLSETTTYSGISDLNEGVTISDDNDNAIVNNSNHVSANSSVFGPEQSIEASTPIRIGVTPHSSFTVQTPATPQKIQKHISIHNPKNTVDITPTDNRDPSISILKRPLEQLSLENDHQQTSDDQNGKLVSNGHKKVKLPVDTYEQTDEEILKSLEQRGVDYKSLQHVLANHLAFANIQQTPLHQLKQVNSKTNALKRKELRALLKSVKCIGVIYRHGKDAAGKPLDEEYYYDLENDDDQDRRNLVTSLKGGRTGLRSCRKTHKQYFWKKPTK</sequence>
<dbReference type="SMART" id="SM00240">
    <property type="entry name" value="FHA"/>
    <property type="match status" value="1"/>
</dbReference>
<dbReference type="InterPro" id="IPR008984">
    <property type="entry name" value="SMAD_FHA_dom_sf"/>
</dbReference>
<proteinExistence type="predicted"/>
<dbReference type="SUPFAM" id="SSF49879">
    <property type="entry name" value="SMAD/FHA domain"/>
    <property type="match status" value="1"/>
</dbReference>
<keyword evidence="4" id="KW-1185">Reference proteome</keyword>
<dbReference type="HOGENOM" id="CLU_027153_0_0_1"/>
<dbReference type="STRING" id="1071378.G0W329"/>
<dbReference type="eggNOG" id="ENOG502RZJP">
    <property type="taxonomic scope" value="Eukaryota"/>
</dbReference>
<dbReference type="CDD" id="cd22699">
    <property type="entry name" value="FHA_PLM2-like"/>
    <property type="match status" value="1"/>
</dbReference>
<evidence type="ECO:0000313" key="3">
    <source>
        <dbReference type="EMBL" id="CCD22217.1"/>
    </source>
</evidence>
<accession>G0W329</accession>
<feature type="compositionally biased region" description="Polar residues" evidence="1">
    <location>
        <begin position="73"/>
        <end position="92"/>
    </location>
</feature>
<dbReference type="RefSeq" id="XP_003667460.1">
    <property type="nucleotide sequence ID" value="XM_003667412.1"/>
</dbReference>
<dbReference type="GO" id="GO:0010468">
    <property type="term" value="P:regulation of gene expression"/>
    <property type="evidence" value="ECO:0007669"/>
    <property type="project" value="EnsemblFungi"/>
</dbReference>
<dbReference type="GO" id="GO:0003682">
    <property type="term" value="F:chromatin binding"/>
    <property type="evidence" value="ECO:0007669"/>
    <property type="project" value="EnsemblFungi"/>
</dbReference>
<dbReference type="PROSITE" id="PS50006">
    <property type="entry name" value="FHA_DOMAIN"/>
    <property type="match status" value="1"/>
</dbReference>
<dbReference type="Gene3D" id="2.60.200.20">
    <property type="match status" value="1"/>
</dbReference>
<protein>
    <recommendedName>
        <fullName evidence="2">FHA domain-containing protein</fullName>
    </recommendedName>
</protein>
<dbReference type="Proteomes" id="UP000000689">
    <property type="component" value="Chromosome 1"/>
</dbReference>
<evidence type="ECO:0000256" key="1">
    <source>
        <dbReference type="SAM" id="MobiDB-lite"/>
    </source>
</evidence>
<dbReference type="KEGG" id="ndi:NDAI_0A00590"/>
<reference evidence="3 4" key="1">
    <citation type="journal article" date="2011" name="Proc. Natl. Acad. Sci. U.S.A.">
        <title>Evolutionary erosion of yeast sex chromosomes by mating-type switching accidents.</title>
        <authorList>
            <person name="Gordon J.L."/>
            <person name="Armisen D."/>
            <person name="Proux-Wera E."/>
            <person name="Oheigeartaigh S.S."/>
            <person name="Byrne K.P."/>
            <person name="Wolfe K.H."/>
        </authorList>
    </citation>
    <scope>NUCLEOTIDE SEQUENCE [LARGE SCALE GENOMIC DNA]</scope>
    <source>
        <strain evidence="4">ATCC 10597 / BCRC 20456 / CBS 421 / NBRC 0211 / NRRL Y-12639</strain>
    </source>
</reference>
<dbReference type="AlphaFoldDB" id="G0W329"/>
<dbReference type="GO" id="GO:0006974">
    <property type="term" value="P:DNA damage response"/>
    <property type="evidence" value="ECO:0007669"/>
    <property type="project" value="EnsemblFungi"/>
</dbReference>
<evidence type="ECO:0000259" key="2">
    <source>
        <dbReference type="PROSITE" id="PS50006"/>
    </source>
</evidence>
<evidence type="ECO:0000313" key="4">
    <source>
        <dbReference type="Proteomes" id="UP000000689"/>
    </source>
</evidence>
<gene>
    <name evidence="3" type="primary">NDAI0A00590</name>
    <name evidence="3" type="ordered locus">NDAI_0A00590</name>
</gene>
<dbReference type="OrthoDB" id="5348546at2759"/>
<feature type="domain" description="FHA" evidence="2">
    <location>
        <begin position="142"/>
        <end position="189"/>
    </location>
</feature>
<dbReference type="GO" id="GO:0005634">
    <property type="term" value="C:nucleus"/>
    <property type="evidence" value="ECO:0007669"/>
    <property type="project" value="EnsemblFungi"/>
</dbReference>
<dbReference type="GeneID" id="11493586"/>
<organism evidence="3 4">
    <name type="scientific">Naumovozyma dairenensis (strain ATCC 10597 / BCRC 20456 / CBS 421 / NBRC 0211 / NRRL Y-12639)</name>
    <name type="common">Saccharomyces dairenensis</name>
    <dbReference type="NCBI Taxonomy" id="1071378"/>
    <lineage>
        <taxon>Eukaryota</taxon>
        <taxon>Fungi</taxon>
        <taxon>Dikarya</taxon>
        <taxon>Ascomycota</taxon>
        <taxon>Saccharomycotina</taxon>
        <taxon>Saccharomycetes</taxon>
        <taxon>Saccharomycetales</taxon>
        <taxon>Saccharomycetaceae</taxon>
        <taxon>Naumovozyma</taxon>
    </lineage>
</organism>
<dbReference type="Pfam" id="PF00498">
    <property type="entry name" value="FHA"/>
    <property type="match status" value="1"/>
</dbReference>
<name>G0W329_NAUDC</name>